<dbReference type="Pfam" id="PF14256">
    <property type="entry name" value="YwiC"/>
    <property type="match status" value="1"/>
</dbReference>
<feature type="region of interest" description="Disordered" evidence="1">
    <location>
        <begin position="1"/>
        <end position="32"/>
    </location>
</feature>
<feature type="transmembrane region" description="Helical" evidence="2">
    <location>
        <begin position="69"/>
        <end position="93"/>
    </location>
</feature>
<reference evidence="3 4" key="1">
    <citation type="submission" date="2018-09" db="EMBL/GenBank/DDBJ databases">
        <title>Optimization and identification of Corynebacterium falsenii FN1-14 from fish paste.</title>
        <authorList>
            <person name="Daroonpunt R."/>
            <person name="Tanasupawat S."/>
        </authorList>
    </citation>
    <scope>NUCLEOTIDE SEQUENCE [LARGE SCALE GENOMIC DNA]</scope>
    <source>
        <strain evidence="3 4">FN1-14</strain>
    </source>
</reference>
<dbReference type="AlphaFoldDB" id="A0A418Q6N1"/>
<keyword evidence="4" id="KW-1185">Reference proteome</keyword>
<evidence type="ECO:0008006" key="5">
    <source>
        <dbReference type="Google" id="ProtNLM"/>
    </source>
</evidence>
<dbReference type="EMBL" id="QXJK01000006">
    <property type="protein sequence ID" value="RIX34637.1"/>
    <property type="molecule type" value="Genomic_DNA"/>
</dbReference>
<dbReference type="RefSeq" id="WP_119664864.1">
    <property type="nucleotide sequence ID" value="NZ_CP083647.1"/>
</dbReference>
<feature type="transmembrane region" description="Helical" evidence="2">
    <location>
        <begin position="229"/>
        <end position="255"/>
    </location>
</feature>
<accession>A0A418Q6N1</accession>
<feature type="transmembrane region" description="Helical" evidence="2">
    <location>
        <begin position="306"/>
        <end position="323"/>
    </location>
</feature>
<organism evidence="3 4">
    <name type="scientific">Corynebacterium falsenii</name>
    <dbReference type="NCBI Taxonomy" id="108486"/>
    <lineage>
        <taxon>Bacteria</taxon>
        <taxon>Bacillati</taxon>
        <taxon>Actinomycetota</taxon>
        <taxon>Actinomycetes</taxon>
        <taxon>Mycobacteriales</taxon>
        <taxon>Corynebacteriaceae</taxon>
        <taxon>Corynebacterium</taxon>
    </lineage>
</organism>
<feature type="compositionally biased region" description="Polar residues" evidence="1">
    <location>
        <begin position="1"/>
        <end position="15"/>
    </location>
</feature>
<dbReference type="OrthoDB" id="2380563at2"/>
<feature type="transmembrane region" description="Helical" evidence="2">
    <location>
        <begin position="130"/>
        <end position="149"/>
    </location>
</feature>
<comment type="caution">
    <text evidence="3">The sequence shown here is derived from an EMBL/GenBank/DDBJ whole genome shotgun (WGS) entry which is preliminary data.</text>
</comment>
<name>A0A418Q6N1_9CORY</name>
<feature type="transmembrane region" description="Helical" evidence="2">
    <location>
        <begin position="105"/>
        <end position="124"/>
    </location>
</feature>
<keyword evidence="2" id="KW-0812">Transmembrane</keyword>
<feature type="transmembrane region" description="Helical" evidence="2">
    <location>
        <begin position="267"/>
        <end position="294"/>
    </location>
</feature>
<dbReference type="Proteomes" id="UP000285278">
    <property type="component" value="Unassembled WGS sequence"/>
</dbReference>
<dbReference type="InterPro" id="IPR025576">
    <property type="entry name" value="YwiC"/>
</dbReference>
<feature type="transmembrane region" description="Helical" evidence="2">
    <location>
        <begin position="156"/>
        <end position="177"/>
    </location>
</feature>
<gene>
    <name evidence="3" type="ORF">D3M95_07100</name>
</gene>
<proteinExistence type="predicted"/>
<dbReference type="STRING" id="1451189.CFAL_03325"/>
<feature type="transmembrane region" description="Helical" evidence="2">
    <location>
        <begin position="197"/>
        <end position="217"/>
    </location>
</feature>
<feature type="transmembrane region" description="Helical" evidence="2">
    <location>
        <begin position="43"/>
        <end position="63"/>
    </location>
</feature>
<evidence type="ECO:0000256" key="1">
    <source>
        <dbReference type="SAM" id="MobiDB-lite"/>
    </source>
</evidence>
<protein>
    <recommendedName>
        <fullName evidence="5">YwiC-like family protein</fullName>
    </recommendedName>
</protein>
<evidence type="ECO:0000313" key="3">
    <source>
        <dbReference type="EMBL" id="RIX34637.1"/>
    </source>
</evidence>
<keyword evidence="2" id="KW-1133">Transmembrane helix</keyword>
<sequence>MDAPQTTSRAKTTVASRRKPPTRPTRTSRAGGVNPWVPNQHGAWAMLVVPIITGWVVAITNAAELGARQWVTLVALPVAWFVGYFSFFAAGLWWKARNPQRKASYAKPMVVYGAIAALCVLIAVVARPSLLWWAVAFVPLIAVAVWEVYRNRPRSVASGVSTTLASALMLPVVATSVDLTPAFHPDMQALRVHPAWLGMWWATVGMVLYFVGTIFYVKTMIREKNNPQFYRVSVGYHAVALVVSVVAVWALVFLVGSTPPPGTHSSIRIWVSAAVLILMMAAACARAVVIPRLAHKNPRAWTPKRVGIYEVPLCVLAAAVALVA</sequence>
<evidence type="ECO:0000256" key="2">
    <source>
        <dbReference type="SAM" id="Phobius"/>
    </source>
</evidence>
<keyword evidence="2" id="KW-0472">Membrane</keyword>
<evidence type="ECO:0000313" key="4">
    <source>
        <dbReference type="Proteomes" id="UP000285278"/>
    </source>
</evidence>